<organism evidence="1 2">
    <name type="scientific">Sphingomonas canadensis</name>
    <dbReference type="NCBI Taxonomy" id="1219257"/>
    <lineage>
        <taxon>Bacteria</taxon>
        <taxon>Pseudomonadati</taxon>
        <taxon>Pseudomonadota</taxon>
        <taxon>Alphaproteobacteria</taxon>
        <taxon>Sphingomonadales</taxon>
        <taxon>Sphingomonadaceae</taxon>
        <taxon>Sphingomonas</taxon>
    </lineage>
</organism>
<dbReference type="Proteomes" id="UP001596977">
    <property type="component" value="Unassembled WGS sequence"/>
</dbReference>
<dbReference type="SUPFAM" id="SSF103025">
    <property type="entry name" value="Folate-binding domain"/>
    <property type="match status" value="1"/>
</dbReference>
<dbReference type="EMBL" id="JBHTJG010000006">
    <property type="protein sequence ID" value="MFD0947388.1"/>
    <property type="molecule type" value="Genomic_DNA"/>
</dbReference>
<dbReference type="Gene3D" id="3.30.1360.120">
    <property type="entry name" value="Probable tRNA modification gtpase trme, domain 1"/>
    <property type="match status" value="1"/>
</dbReference>
<dbReference type="RefSeq" id="WP_264944828.1">
    <property type="nucleotide sequence ID" value="NZ_JAPDRA010000006.1"/>
</dbReference>
<name>A0ABW3HB34_9SPHN</name>
<dbReference type="Pfam" id="PF04268">
    <property type="entry name" value="SoxG"/>
    <property type="match status" value="1"/>
</dbReference>
<comment type="caution">
    <text evidence="1">The sequence shown here is derived from an EMBL/GenBank/DDBJ whole genome shotgun (WGS) entry which is preliminary data.</text>
</comment>
<dbReference type="Gene3D" id="3.30.70.1520">
    <property type="entry name" value="Heterotetrameric sarcosine oxidase"/>
    <property type="match status" value="1"/>
</dbReference>
<accession>A0ABW3HB34</accession>
<protein>
    <submittedName>
        <fullName evidence="1">Sarcosine oxidase subunit gamma</fullName>
    </submittedName>
</protein>
<evidence type="ECO:0000313" key="2">
    <source>
        <dbReference type="Proteomes" id="UP001596977"/>
    </source>
</evidence>
<reference evidence="2" key="1">
    <citation type="journal article" date="2019" name="Int. J. Syst. Evol. Microbiol.">
        <title>The Global Catalogue of Microorganisms (GCM) 10K type strain sequencing project: providing services to taxonomists for standard genome sequencing and annotation.</title>
        <authorList>
            <consortium name="The Broad Institute Genomics Platform"/>
            <consortium name="The Broad Institute Genome Sequencing Center for Infectious Disease"/>
            <person name="Wu L."/>
            <person name="Ma J."/>
        </authorList>
    </citation>
    <scope>NUCLEOTIDE SEQUENCE [LARGE SCALE GENOMIC DNA]</scope>
    <source>
        <strain evidence="2">CCUG 62982</strain>
    </source>
</reference>
<evidence type="ECO:0000313" key="1">
    <source>
        <dbReference type="EMBL" id="MFD0947388.1"/>
    </source>
</evidence>
<dbReference type="InterPro" id="IPR007375">
    <property type="entry name" value="SoxG"/>
</dbReference>
<gene>
    <name evidence="1" type="ORF">ACFQ1E_13645</name>
</gene>
<dbReference type="InterPro" id="IPR027266">
    <property type="entry name" value="TrmE/GcvT-like"/>
</dbReference>
<sequence length="174" mass="18223">MADLHAPATRSGTPGYRRLSLRLRPESAPPALAGLPLPRETGAVSDRAGLAILTLGPGEWLLIGEPGAVPSVAAAGDALGALPHSAVDVSERQIGFTLSGPGAAEVLAAGCPLDLDSAAFPPGRATRTLFHKAEVVLWRQAADRFHIEVWRSFAPYAAALIDQAIADESFRRDM</sequence>
<proteinExistence type="predicted"/>
<keyword evidence="2" id="KW-1185">Reference proteome</keyword>